<protein>
    <recommendedName>
        <fullName evidence="3">ParG</fullName>
    </recommendedName>
</protein>
<organism evidence="1 2">
    <name type="scientific">Nostoc commune NIES-4072</name>
    <dbReference type="NCBI Taxonomy" id="2005467"/>
    <lineage>
        <taxon>Bacteria</taxon>
        <taxon>Bacillati</taxon>
        <taxon>Cyanobacteriota</taxon>
        <taxon>Cyanophyceae</taxon>
        <taxon>Nostocales</taxon>
        <taxon>Nostocaceae</taxon>
        <taxon>Nostoc</taxon>
    </lineage>
</organism>
<dbReference type="InterPro" id="IPR015354">
    <property type="entry name" value="DNA_partition_ParG"/>
</dbReference>
<proteinExistence type="predicted"/>
<dbReference type="RefSeq" id="WP_244919588.1">
    <property type="nucleotide sequence ID" value="NZ_BDUD01000007.1"/>
</dbReference>
<dbReference type="Proteomes" id="UP000245124">
    <property type="component" value="Unassembled WGS sequence"/>
</dbReference>
<dbReference type="InterPro" id="IPR013321">
    <property type="entry name" value="Arc_rbn_hlx_hlx"/>
</dbReference>
<dbReference type="GO" id="GO:0006355">
    <property type="term" value="P:regulation of DNA-templated transcription"/>
    <property type="evidence" value="ECO:0007669"/>
    <property type="project" value="InterPro"/>
</dbReference>
<dbReference type="AlphaFoldDB" id="A0A2R5G7F0"/>
<keyword evidence="2" id="KW-1185">Reference proteome</keyword>
<dbReference type="Pfam" id="PF09274">
    <property type="entry name" value="ParG"/>
    <property type="match status" value="1"/>
</dbReference>
<dbReference type="SUPFAM" id="SSF47598">
    <property type="entry name" value="Ribbon-helix-helix"/>
    <property type="match status" value="1"/>
</dbReference>
<comment type="caution">
    <text evidence="1">The sequence shown here is derived from an EMBL/GenBank/DDBJ whole genome shotgun (WGS) entry which is preliminary data.</text>
</comment>
<gene>
    <name evidence="1" type="ORF">NIES4072_73460</name>
</gene>
<name>A0A2R5G7F0_NOSCO</name>
<dbReference type="EMBL" id="BDUD01000007">
    <property type="protein sequence ID" value="GBG23634.1"/>
    <property type="molecule type" value="Genomic_DNA"/>
</dbReference>
<evidence type="ECO:0000313" key="1">
    <source>
        <dbReference type="EMBL" id="GBG23634.1"/>
    </source>
</evidence>
<dbReference type="Gene3D" id="1.10.1220.10">
    <property type="entry name" value="Met repressor-like"/>
    <property type="match status" value="1"/>
</dbReference>
<reference evidence="1 2" key="1">
    <citation type="submission" date="2017-06" db="EMBL/GenBank/DDBJ databases">
        <title>Genome sequencing of cyanobaciteial culture collection at National Institute for Environmental Studies (NIES).</title>
        <authorList>
            <person name="Hirose Y."/>
            <person name="Shimura Y."/>
            <person name="Fujisawa T."/>
            <person name="Nakamura Y."/>
            <person name="Kawachi M."/>
        </authorList>
    </citation>
    <scope>NUCLEOTIDE SEQUENCE [LARGE SCALE GENOMIC DNA]</scope>
    <source>
        <strain evidence="1 2">NIES-4072</strain>
    </source>
</reference>
<accession>A0A2R5G7F0</accession>
<sequence>MVDEDAGGDARILDIAQREKMSKKIPEGMTELSVYVDKDVKLKFKVACTKQGKPMGEIVNTLLKDWLKTNE</sequence>
<dbReference type="InterPro" id="IPR010985">
    <property type="entry name" value="Ribbon_hlx_hlx"/>
</dbReference>
<evidence type="ECO:0008006" key="3">
    <source>
        <dbReference type="Google" id="ProtNLM"/>
    </source>
</evidence>
<evidence type="ECO:0000313" key="2">
    <source>
        <dbReference type="Proteomes" id="UP000245124"/>
    </source>
</evidence>